<evidence type="ECO:0000313" key="3">
    <source>
        <dbReference type="Proteomes" id="UP001159363"/>
    </source>
</evidence>
<accession>A0ABQ9HQW5</accession>
<name>A0ABQ9HQW5_9NEOP</name>
<keyword evidence="3" id="KW-1185">Reference proteome</keyword>
<proteinExistence type="predicted"/>
<evidence type="ECO:0000313" key="2">
    <source>
        <dbReference type="EMBL" id="KAJ8886770.1"/>
    </source>
</evidence>
<comment type="caution">
    <text evidence="2">The sequence shown here is derived from an EMBL/GenBank/DDBJ whole genome shotgun (WGS) entry which is preliminary data.</text>
</comment>
<gene>
    <name evidence="2" type="ORF">PR048_012982</name>
</gene>
<feature type="region of interest" description="Disordered" evidence="1">
    <location>
        <begin position="155"/>
        <end position="174"/>
    </location>
</feature>
<evidence type="ECO:0000256" key="1">
    <source>
        <dbReference type="SAM" id="MobiDB-lite"/>
    </source>
</evidence>
<sequence>MLIIQNGCVIREYCLIFVLIYDLRGLDLACTIATIFQNVGIILDYLLSVTEIQDCIGTVTEVVSFFRCVVRRVKFDGLNIKIHCFCLINSETTIKSFNNHYYLNQTKKYDLSSYVKNAMRNEAITKFNQLKGHKTIFKSQFRANLEKKSRGRTMLQTNLNNSGGSKFPSISWTK</sequence>
<organism evidence="2 3">
    <name type="scientific">Dryococelus australis</name>
    <dbReference type="NCBI Taxonomy" id="614101"/>
    <lineage>
        <taxon>Eukaryota</taxon>
        <taxon>Metazoa</taxon>
        <taxon>Ecdysozoa</taxon>
        <taxon>Arthropoda</taxon>
        <taxon>Hexapoda</taxon>
        <taxon>Insecta</taxon>
        <taxon>Pterygota</taxon>
        <taxon>Neoptera</taxon>
        <taxon>Polyneoptera</taxon>
        <taxon>Phasmatodea</taxon>
        <taxon>Verophasmatodea</taxon>
        <taxon>Anareolatae</taxon>
        <taxon>Phasmatidae</taxon>
        <taxon>Eurycanthinae</taxon>
        <taxon>Dryococelus</taxon>
    </lineage>
</organism>
<dbReference type="EMBL" id="JARBHB010000004">
    <property type="protein sequence ID" value="KAJ8886770.1"/>
    <property type="molecule type" value="Genomic_DNA"/>
</dbReference>
<reference evidence="2 3" key="1">
    <citation type="submission" date="2023-02" db="EMBL/GenBank/DDBJ databases">
        <title>LHISI_Scaffold_Assembly.</title>
        <authorList>
            <person name="Stuart O.P."/>
            <person name="Cleave R."/>
            <person name="Magrath M.J.L."/>
            <person name="Mikheyev A.S."/>
        </authorList>
    </citation>
    <scope>NUCLEOTIDE SEQUENCE [LARGE SCALE GENOMIC DNA]</scope>
    <source>
        <strain evidence="2">Daus_M_001</strain>
        <tissue evidence="2">Leg muscle</tissue>
    </source>
</reference>
<dbReference type="Proteomes" id="UP001159363">
    <property type="component" value="Chromosome X"/>
</dbReference>
<protein>
    <submittedName>
        <fullName evidence="2">Uncharacterized protein</fullName>
    </submittedName>
</protein>